<feature type="transmembrane region" description="Helical" evidence="1">
    <location>
        <begin position="449"/>
        <end position="470"/>
    </location>
</feature>
<dbReference type="RefSeq" id="WP_021582804.1">
    <property type="nucleotide sequence ID" value="NZ_AWET01000004.1"/>
</dbReference>
<dbReference type="PATRIC" id="fig|1081904.3.peg.117"/>
<keyword evidence="1" id="KW-0472">Membrane</keyword>
<dbReference type="InterPro" id="IPR005625">
    <property type="entry name" value="PepSY-ass_TM"/>
</dbReference>
<reference evidence="2 3" key="1">
    <citation type="submission" date="2013-08" db="EMBL/GenBank/DDBJ databases">
        <authorList>
            <person name="Durkin A.S."/>
            <person name="Haft D.R."/>
            <person name="McCorrison J."/>
            <person name="Torralba M."/>
            <person name="Gillis M."/>
            <person name="Haft D.H."/>
            <person name="Methe B."/>
            <person name="Sutton G."/>
            <person name="Nelson K.E."/>
        </authorList>
    </citation>
    <scope>NUCLEOTIDE SEQUENCE [LARGE SCALE GENOMIC DNA]</scope>
    <source>
        <strain evidence="2 3">F0068</strain>
    </source>
</reference>
<evidence type="ECO:0000313" key="2">
    <source>
        <dbReference type="EMBL" id="ERK04196.1"/>
    </source>
</evidence>
<feature type="transmembrane region" description="Helical" evidence="1">
    <location>
        <begin position="12"/>
        <end position="31"/>
    </location>
</feature>
<dbReference type="Proteomes" id="UP000016600">
    <property type="component" value="Unassembled WGS sequence"/>
</dbReference>
<protein>
    <submittedName>
        <fullName evidence="2">PepSY domain protein</fullName>
    </submittedName>
</protein>
<name>U2LIW5_9BACT</name>
<keyword evidence="3" id="KW-1185">Reference proteome</keyword>
<feature type="transmembrane region" description="Helical" evidence="1">
    <location>
        <begin position="253"/>
        <end position="272"/>
    </location>
</feature>
<keyword evidence="1" id="KW-0812">Transmembrane</keyword>
<gene>
    <name evidence="2" type="ORF">HMPREF1218_1089</name>
</gene>
<dbReference type="AlphaFoldDB" id="U2LIW5"/>
<organism evidence="2 3">
    <name type="scientific">Hoylesella pleuritidis F0068</name>
    <dbReference type="NCBI Taxonomy" id="1081904"/>
    <lineage>
        <taxon>Bacteria</taxon>
        <taxon>Pseudomonadati</taxon>
        <taxon>Bacteroidota</taxon>
        <taxon>Bacteroidia</taxon>
        <taxon>Bacteroidales</taxon>
        <taxon>Prevotellaceae</taxon>
        <taxon>Hoylesella</taxon>
    </lineage>
</organism>
<keyword evidence="1" id="KW-1133">Transmembrane helix</keyword>
<proteinExistence type="predicted"/>
<feature type="transmembrane region" description="Helical" evidence="1">
    <location>
        <begin position="210"/>
        <end position="232"/>
    </location>
</feature>
<evidence type="ECO:0000313" key="3">
    <source>
        <dbReference type="Proteomes" id="UP000016600"/>
    </source>
</evidence>
<comment type="caution">
    <text evidence="2">The sequence shown here is derived from an EMBL/GenBank/DDBJ whole genome shotgun (WGS) entry which is preliminary data.</text>
</comment>
<sequence length="506" mass="58118">MKRKTWIKHHKIFGLVLCFFLLMFCVSGIVLNHPKLFSSLDVSRKALPRNYEYRQWNGGLLRGTVAWHQKVLLYGYNGVWKTDSSGHKISDFNRGMPIGVDRRSIRRIVVMPQGTLFAAGSYDLFRYRPHQGWTVIPLPIDIDERLSDIANQRDTLLITGRSHIFYSLPPYRTFHRLTLPASPDNDGHVSLFRTVWWLHSGELFGLTGKLIVDGIALVLIFLSLTGIMYWIVPRMTRHRYAALMKWLFVWHNKVGRLTIVLTLFLCFTGWLLRPPAMLAIITGRVPAVPFSVMDSPNAWYDKLRSLRFDTQSGDWLLYSSDGFYRMATLTATPRKLTGTPPVSVMGLNVQQQQADGTWLIGSFSGLYRWNRNTGQVNDWFGEDSSISQYGPPISNHPVSGFSNELCGGACVVDYRQGTPILPMPPTMKTLPMSLRNVCLEIHTGRIYTFFGRAGILYIFLIGLAIAWCLWTGWKLRRPLNSINSQFFRRRVMHIRNFISKFARNKF</sequence>
<evidence type="ECO:0000256" key="1">
    <source>
        <dbReference type="SAM" id="Phobius"/>
    </source>
</evidence>
<dbReference type="EMBL" id="AWET01000004">
    <property type="protein sequence ID" value="ERK04196.1"/>
    <property type="molecule type" value="Genomic_DNA"/>
</dbReference>
<accession>U2LIW5</accession>
<dbReference type="Pfam" id="PF03929">
    <property type="entry name" value="PepSY_TM"/>
    <property type="match status" value="1"/>
</dbReference>